<evidence type="ECO:0000313" key="3">
    <source>
        <dbReference type="Proteomes" id="UP001055219"/>
    </source>
</evidence>
<reference evidence="2" key="1">
    <citation type="journal article" date="2021" name="J Fungi (Basel)">
        <title>Genomic and Metabolomic Analyses of the Marine Fungus Emericellopsis cladophorae: Insights into Saltwater Adaptability Mechanisms and Its Biosynthetic Potential.</title>
        <authorList>
            <person name="Goncalves M.F.M."/>
            <person name="Hilario S."/>
            <person name="Van de Peer Y."/>
            <person name="Esteves A.C."/>
            <person name="Alves A."/>
        </authorList>
    </citation>
    <scope>NUCLEOTIDE SEQUENCE</scope>
    <source>
        <strain evidence="2">MUM 19.33</strain>
    </source>
</reference>
<gene>
    <name evidence="2" type="ORF">J7T54_003954</name>
</gene>
<dbReference type="EMBL" id="JAGIXG020000019">
    <property type="protein sequence ID" value="KAI6781688.1"/>
    <property type="molecule type" value="Genomic_DNA"/>
</dbReference>
<feature type="compositionally biased region" description="Polar residues" evidence="1">
    <location>
        <begin position="131"/>
        <end position="146"/>
    </location>
</feature>
<name>A0A9P9Y1Z8_9HYPO</name>
<evidence type="ECO:0000313" key="2">
    <source>
        <dbReference type="EMBL" id="KAI6781688.1"/>
    </source>
</evidence>
<dbReference type="RefSeq" id="XP_051362544.1">
    <property type="nucleotide sequence ID" value="XM_051506147.1"/>
</dbReference>
<organism evidence="2 3">
    <name type="scientific">Emericellopsis cladophorae</name>
    <dbReference type="NCBI Taxonomy" id="2686198"/>
    <lineage>
        <taxon>Eukaryota</taxon>
        <taxon>Fungi</taxon>
        <taxon>Dikarya</taxon>
        <taxon>Ascomycota</taxon>
        <taxon>Pezizomycotina</taxon>
        <taxon>Sordariomycetes</taxon>
        <taxon>Hypocreomycetidae</taxon>
        <taxon>Hypocreales</taxon>
        <taxon>Bionectriaceae</taxon>
        <taxon>Emericellopsis</taxon>
    </lineage>
</organism>
<reference evidence="2" key="2">
    <citation type="submission" date="2022-07" db="EMBL/GenBank/DDBJ databases">
        <authorList>
            <person name="Goncalves M.F.M."/>
            <person name="Hilario S."/>
            <person name="Van De Peer Y."/>
            <person name="Esteves A.C."/>
            <person name="Alves A."/>
        </authorList>
    </citation>
    <scope>NUCLEOTIDE SEQUENCE</scope>
    <source>
        <strain evidence="2">MUM 19.33</strain>
    </source>
</reference>
<feature type="region of interest" description="Disordered" evidence="1">
    <location>
        <begin position="127"/>
        <end position="148"/>
    </location>
</feature>
<keyword evidence="3" id="KW-1185">Reference proteome</keyword>
<proteinExistence type="predicted"/>
<dbReference type="AlphaFoldDB" id="A0A9P9Y1Z8"/>
<dbReference type="Proteomes" id="UP001055219">
    <property type="component" value="Unassembled WGS sequence"/>
</dbReference>
<evidence type="ECO:0000256" key="1">
    <source>
        <dbReference type="SAM" id="MobiDB-lite"/>
    </source>
</evidence>
<feature type="region of interest" description="Disordered" evidence="1">
    <location>
        <begin position="160"/>
        <end position="184"/>
    </location>
</feature>
<comment type="caution">
    <text evidence="2">The sequence shown here is derived from an EMBL/GenBank/DDBJ whole genome shotgun (WGS) entry which is preliminary data.</text>
</comment>
<sequence length="184" mass="21309">MGLASSLNVFATVVLTNARTQFATRPTRPNPRVLNKREDAQEVRRRNFLESVKRKSDDSKWERRNIEGQFLKKSYYEGLGQLAQDAPELSEADIQDAMSFSRPPENDDAIMMDEPPEEDFDYEAMLESYEEQQQPAYQPNSPTSSDADYDDIFAELIAQEQRSHHNQTNVEHGDYMDEDKIMSY</sequence>
<dbReference type="GeneID" id="75830445"/>
<feature type="compositionally biased region" description="Basic and acidic residues" evidence="1">
    <location>
        <begin position="171"/>
        <end position="184"/>
    </location>
</feature>
<dbReference type="OrthoDB" id="5279705at2759"/>
<accession>A0A9P9Y1Z8</accession>
<protein>
    <submittedName>
        <fullName evidence="2">Uncharacterized protein</fullName>
    </submittedName>
</protein>